<accession>A0ABQ7EQ42</accession>
<sequence length="171" mass="19940">MSSTPTLLSLQRRGMAYEFPKRILEEGVETQIDKINNTGRRAILEEVKGVLKDEYEEVLEDPVFEFVTIIEHPWGTFIEKEEMGTPGELAERVMGPAVWLKNHEIDAMLFLFRERTSLRRWNQSKVAFMSCIFSYQMKNSSIDFKKDRKKFKVEGLLHQYGIGELPAYGRT</sequence>
<gene>
    <name evidence="1" type="ORF">DY000_02048398</name>
</gene>
<organism evidence="1 2">
    <name type="scientific">Brassica cretica</name>
    <name type="common">Mustard</name>
    <dbReference type="NCBI Taxonomy" id="69181"/>
    <lineage>
        <taxon>Eukaryota</taxon>
        <taxon>Viridiplantae</taxon>
        <taxon>Streptophyta</taxon>
        <taxon>Embryophyta</taxon>
        <taxon>Tracheophyta</taxon>
        <taxon>Spermatophyta</taxon>
        <taxon>Magnoliopsida</taxon>
        <taxon>eudicotyledons</taxon>
        <taxon>Gunneridae</taxon>
        <taxon>Pentapetalae</taxon>
        <taxon>rosids</taxon>
        <taxon>malvids</taxon>
        <taxon>Brassicales</taxon>
        <taxon>Brassicaceae</taxon>
        <taxon>Brassiceae</taxon>
        <taxon>Brassica</taxon>
    </lineage>
</organism>
<keyword evidence="2" id="KW-1185">Reference proteome</keyword>
<evidence type="ECO:0000313" key="2">
    <source>
        <dbReference type="Proteomes" id="UP000266723"/>
    </source>
</evidence>
<protein>
    <submittedName>
        <fullName evidence="1">Uncharacterized protein</fullName>
    </submittedName>
</protein>
<reference evidence="1 2" key="1">
    <citation type="journal article" date="2020" name="BMC Genomics">
        <title>Intraspecific diversification of the crop wild relative Brassica cretica Lam. using demographic model selection.</title>
        <authorList>
            <person name="Kioukis A."/>
            <person name="Michalopoulou V.A."/>
            <person name="Briers L."/>
            <person name="Pirintsos S."/>
            <person name="Studholme D.J."/>
            <person name="Pavlidis P."/>
            <person name="Sarris P.F."/>
        </authorList>
    </citation>
    <scope>NUCLEOTIDE SEQUENCE [LARGE SCALE GENOMIC DNA]</scope>
    <source>
        <strain evidence="2">cv. PFS-1207/04</strain>
    </source>
</reference>
<evidence type="ECO:0000313" key="1">
    <source>
        <dbReference type="EMBL" id="KAF3605546.1"/>
    </source>
</evidence>
<proteinExistence type="predicted"/>
<dbReference type="Proteomes" id="UP000266723">
    <property type="component" value="Unassembled WGS sequence"/>
</dbReference>
<name>A0ABQ7EQ42_BRACR</name>
<dbReference type="EMBL" id="QGKV02000297">
    <property type="protein sequence ID" value="KAF3605546.1"/>
    <property type="molecule type" value="Genomic_DNA"/>
</dbReference>
<comment type="caution">
    <text evidence="1">The sequence shown here is derived from an EMBL/GenBank/DDBJ whole genome shotgun (WGS) entry which is preliminary data.</text>
</comment>